<proteinExistence type="predicted"/>
<feature type="compositionally biased region" description="Low complexity" evidence="1">
    <location>
        <begin position="9"/>
        <end position="41"/>
    </location>
</feature>
<feature type="transmembrane region" description="Helical" evidence="2">
    <location>
        <begin position="68"/>
        <end position="91"/>
    </location>
</feature>
<keyword evidence="2" id="KW-0812">Transmembrane</keyword>
<dbReference type="RefSeq" id="WP_345660653.1">
    <property type="nucleotide sequence ID" value="NZ_BAABET010000002.1"/>
</dbReference>
<organism evidence="3 4">
    <name type="scientific">Streptomyces venetus</name>
    <dbReference type="NCBI Taxonomy" id="1701086"/>
    <lineage>
        <taxon>Bacteria</taxon>
        <taxon>Bacillati</taxon>
        <taxon>Actinomycetota</taxon>
        <taxon>Actinomycetes</taxon>
        <taxon>Kitasatosporales</taxon>
        <taxon>Streptomycetaceae</taxon>
        <taxon>Streptomyces</taxon>
    </lineage>
</organism>
<feature type="transmembrane region" description="Helical" evidence="2">
    <location>
        <begin position="117"/>
        <end position="135"/>
    </location>
</feature>
<accession>A0ABP8FC81</accession>
<gene>
    <name evidence="3" type="ORF">GCM10023086_15650</name>
</gene>
<evidence type="ECO:0000313" key="3">
    <source>
        <dbReference type="EMBL" id="GAA4300251.1"/>
    </source>
</evidence>
<sequence>MSYGDPNNPYGAPQGQQPQQPQQPGYGYPQQQGQAPGYGYPQAPPVSPYGAGPAAPTTMPGSVGAARVMMWVIVGLQVIGVVLFAFAAVALNAAKDDETLQDNTAFQDLVGQSTGVLWGYVVFGVAWLVFAAVLATKFKNGGNGARVTILVFAIITAVLGLYPFVIVGLVHTILAILVAVFVGNANGKAWFNRPRY</sequence>
<keyword evidence="2" id="KW-1133">Transmembrane helix</keyword>
<feature type="transmembrane region" description="Helical" evidence="2">
    <location>
        <begin position="147"/>
        <end position="166"/>
    </location>
</feature>
<comment type="caution">
    <text evidence="3">The sequence shown here is derived from an EMBL/GenBank/DDBJ whole genome shotgun (WGS) entry which is preliminary data.</text>
</comment>
<evidence type="ECO:0000313" key="4">
    <source>
        <dbReference type="Proteomes" id="UP001501115"/>
    </source>
</evidence>
<dbReference type="EMBL" id="BAABET010000002">
    <property type="protein sequence ID" value="GAA4300251.1"/>
    <property type="molecule type" value="Genomic_DNA"/>
</dbReference>
<protein>
    <recommendedName>
        <fullName evidence="5">Integral membrane protein</fullName>
    </recommendedName>
</protein>
<feature type="region of interest" description="Disordered" evidence="1">
    <location>
        <begin position="1"/>
        <end position="42"/>
    </location>
</feature>
<dbReference type="Proteomes" id="UP001501115">
    <property type="component" value="Unassembled WGS sequence"/>
</dbReference>
<evidence type="ECO:0000256" key="1">
    <source>
        <dbReference type="SAM" id="MobiDB-lite"/>
    </source>
</evidence>
<reference evidence="4" key="1">
    <citation type="journal article" date="2019" name="Int. J. Syst. Evol. Microbiol.">
        <title>The Global Catalogue of Microorganisms (GCM) 10K type strain sequencing project: providing services to taxonomists for standard genome sequencing and annotation.</title>
        <authorList>
            <consortium name="The Broad Institute Genomics Platform"/>
            <consortium name="The Broad Institute Genome Sequencing Center for Infectious Disease"/>
            <person name="Wu L."/>
            <person name="Ma J."/>
        </authorList>
    </citation>
    <scope>NUCLEOTIDE SEQUENCE [LARGE SCALE GENOMIC DNA]</scope>
    <source>
        <strain evidence="4">JCM 31290</strain>
    </source>
</reference>
<name>A0ABP8FC81_9ACTN</name>
<evidence type="ECO:0000256" key="2">
    <source>
        <dbReference type="SAM" id="Phobius"/>
    </source>
</evidence>
<keyword evidence="4" id="KW-1185">Reference proteome</keyword>
<evidence type="ECO:0008006" key="5">
    <source>
        <dbReference type="Google" id="ProtNLM"/>
    </source>
</evidence>
<keyword evidence="2" id="KW-0472">Membrane</keyword>